<accession>A0ABR3GYD7</accession>
<sequence>MNPSYAYTNGSPKGPPGAPPSPPLPSTSTLGKKSTPPRLRRRGFTIGADDDDESSSGENAGFGGGGGYSSTGTANGSIGGGGAGRTGSPAGKRGKSKDKSKPAEDAAPGASTSTLPTTQRKQRRRGRSLRKTALLRPGRGAADGVPALPGVLSATLSVPSGAVVPLINGNGTTGIGARRTSSPGSLKLPSPVLSPPGTVIIAGSAIYDSDDEDGGSAYRGGGGVSRYGRGRSGSVVMMMPRTRQEEIESASDTAYWGWLLGGVTWVVFVVGMGSVLGVWEWAWDVPESPFPTLTEMHKKEDEGAFPIPGYYPALIILTGIMAWVWVVVAWVGMKYFKHAKIQPSSDDLS</sequence>
<keyword evidence="4" id="KW-1185">Reference proteome</keyword>
<feature type="transmembrane region" description="Helical" evidence="2">
    <location>
        <begin position="310"/>
        <end position="331"/>
    </location>
</feature>
<gene>
    <name evidence="3" type="ORF">Q9L58_000201</name>
</gene>
<dbReference type="PANTHER" id="PTHR39400">
    <property type="entry name" value="YALI0E29227P"/>
    <property type="match status" value="1"/>
</dbReference>
<dbReference type="PANTHER" id="PTHR39400:SF1">
    <property type="entry name" value="PIG-P DOMAIN-CONTAINING PROTEIN"/>
    <property type="match status" value="1"/>
</dbReference>
<evidence type="ECO:0000256" key="1">
    <source>
        <dbReference type="SAM" id="MobiDB-lite"/>
    </source>
</evidence>
<evidence type="ECO:0000256" key="2">
    <source>
        <dbReference type="SAM" id="Phobius"/>
    </source>
</evidence>
<keyword evidence="2" id="KW-0472">Membrane</keyword>
<evidence type="ECO:0000313" key="4">
    <source>
        <dbReference type="Proteomes" id="UP001447188"/>
    </source>
</evidence>
<dbReference type="Proteomes" id="UP001447188">
    <property type="component" value="Unassembled WGS sequence"/>
</dbReference>
<feature type="compositionally biased region" description="Basic residues" evidence="1">
    <location>
        <begin position="120"/>
        <end position="130"/>
    </location>
</feature>
<keyword evidence="2" id="KW-1133">Transmembrane helix</keyword>
<evidence type="ECO:0000313" key="3">
    <source>
        <dbReference type="EMBL" id="KAL0640893.1"/>
    </source>
</evidence>
<comment type="caution">
    <text evidence="3">The sequence shown here is derived from an EMBL/GenBank/DDBJ whole genome shotgun (WGS) entry which is preliminary data.</text>
</comment>
<feature type="compositionally biased region" description="Pro residues" evidence="1">
    <location>
        <begin position="13"/>
        <end position="25"/>
    </location>
</feature>
<organism evidence="3 4">
    <name type="scientific">Discina gigas</name>
    <dbReference type="NCBI Taxonomy" id="1032678"/>
    <lineage>
        <taxon>Eukaryota</taxon>
        <taxon>Fungi</taxon>
        <taxon>Dikarya</taxon>
        <taxon>Ascomycota</taxon>
        <taxon>Pezizomycotina</taxon>
        <taxon>Pezizomycetes</taxon>
        <taxon>Pezizales</taxon>
        <taxon>Discinaceae</taxon>
        <taxon>Discina</taxon>
    </lineage>
</organism>
<dbReference type="Pfam" id="PF15159">
    <property type="entry name" value="PIG-Y"/>
    <property type="match status" value="1"/>
</dbReference>
<feature type="transmembrane region" description="Helical" evidence="2">
    <location>
        <begin position="255"/>
        <end position="279"/>
    </location>
</feature>
<keyword evidence="2" id="KW-0812">Transmembrane</keyword>
<reference evidence="3 4" key="1">
    <citation type="submission" date="2024-02" db="EMBL/GenBank/DDBJ databases">
        <title>Discinaceae phylogenomics.</title>
        <authorList>
            <person name="Dirks A.C."/>
            <person name="James T.Y."/>
        </authorList>
    </citation>
    <scope>NUCLEOTIDE SEQUENCE [LARGE SCALE GENOMIC DNA]</scope>
    <source>
        <strain evidence="3 4">ACD0624</strain>
    </source>
</reference>
<proteinExistence type="predicted"/>
<dbReference type="InterPro" id="IPR029164">
    <property type="entry name" value="PIG-Y"/>
</dbReference>
<name>A0ABR3GYD7_9PEZI</name>
<dbReference type="EMBL" id="JBBBZM010000001">
    <property type="protein sequence ID" value="KAL0640893.1"/>
    <property type="molecule type" value="Genomic_DNA"/>
</dbReference>
<protein>
    <submittedName>
        <fullName evidence="3">Uncharacterized protein</fullName>
    </submittedName>
</protein>
<feature type="region of interest" description="Disordered" evidence="1">
    <location>
        <begin position="1"/>
        <end position="145"/>
    </location>
</feature>
<feature type="compositionally biased region" description="Gly residues" evidence="1">
    <location>
        <begin position="60"/>
        <end position="69"/>
    </location>
</feature>